<dbReference type="Pfam" id="PF00501">
    <property type="entry name" value="AMP-binding"/>
    <property type="match status" value="1"/>
</dbReference>
<dbReference type="InterPro" id="IPR020845">
    <property type="entry name" value="AMP-binding_CS"/>
</dbReference>
<reference evidence="5" key="1">
    <citation type="journal article" date="2015" name="Genome Announc.">
        <title>Draft genome sequence of the fungus Penicillium brasilianum MG11.</title>
        <authorList>
            <person name="Horn F."/>
            <person name="Linde J."/>
            <person name="Mattern D.J."/>
            <person name="Walther G."/>
            <person name="Guthke R."/>
            <person name="Brakhage A.A."/>
            <person name="Valiante V."/>
        </authorList>
    </citation>
    <scope>NUCLEOTIDE SEQUENCE [LARGE SCALE GENOMIC DNA]</scope>
    <source>
        <strain evidence="5">MG11</strain>
    </source>
</reference>
<dbReference type="InterPro" id="IPR042099">
    <property type="entry name" value="ANL_N_sf"/>
</dbReference>
<dbReference type="SUPFAM" id="SSF51735">
    <property type="entry name" value="NAD(P)-binding Rossmann-fold domains"/>
    <property type="match status" value="1"/>
</dbReference>
<evidence type="ECO:0000259" key="3">
    <source>
        <dbReference type="PROSITE" id="PS50075"/>
    </source>
</evidence>
<dbReference type="AlphaFoldDB" id="A0A0F7U002"/>
<sequence length="1031" mass="113834">MGSISQNSTVLRLLDSIYARDPATLYCLHPASSEVADGWVDISIADVVGATNRLALWIHENVASADEPQALAYMGANDIRYCAFVFACMRLRHTAVLLSSRNSEPASSHVLNAVNCSKFIYTPERSRQVDEIKAANSSLQSWLAPDLWDVFGRQATAPVPTIKEHVEDPEDRVAVYIHSSGTTGMPKPVPMTNGYFIALQKICELPTPENRIGSIVAVAGKGKRVLSVSPFFHLMGMFNMMIPILADTPFVLTHEKPLTVDILAQVVKHGQPKTANLAPSMLEELSTSELGMECLKTFDMLTFGGAPMAREAGDRIAEVVHLQSVLGSSECAIFGALKYQEKDEWPYLEFNPFAGYEMRDAGDGHYELVVPRGEKGSSLHAVFHTYPDKAEYQTGDLFTPHPEKEGLWLYAGRRDDVIVLSNGEKFNPINMEEVISGHPLVARAVVVGQGRFQSGVLIEPVWEAWTGEPSALVEEIWPFIKKANEAAPGHAQIMKDRVGIASQFTPFQLTAKGTIKRRMIVNDYADEIDALYAEADQLNVAQISKAASRSDISDYVASALCNILEVKDFDQNVDIFASGLDSLQTLRLGQILQASLQTARPDLGPAFTSPQLYSLPTIAQLTEYIYNILQGQDTAPATAVVETDSDREARIADLVGKYSEGFGQNHAVILTGSTGSLGSYLLSELIRDFSVTKIYCLNRSEDAAPRQLQSLREKGLTTLDRFPQRVEFLQAQFGAEKLGLDEAKYDEMLQEVDTIIHNAWKVNFNHRVEAFENPHIEGVRRLVEFSVASDKTAHIHFISSISTIEGYNKGPSIPEVIFDDPSSVLRQGYGESKHVSERICAMASAKCGVPTSIHRVGQIGGPTTELGMWNKQEWVPSLVATAKTIKQIPDSLGSVSVQWVPVDVCAKVITDVVRTRRSTQEDEPCAAFHIVNPKVADWQSLIPAVTKHFDVEPVDIQTWIATLESFTNPTEDDLRDKPALKILDFFKAIAYSNEAGPSTETTKTQAASKTLRRLQAIDASLMERWINQWNF</sequence>
<dbReference type="PROSITE" id="PS50075">
    <property type="entry name" value="CARRIER"/>
    <property type="match status" value="1"/>
</dbReference>
<accession>A0A0F7U002</accession>
<dbReference type="PANTHER" id="PTHR43439:SF2">
    <property type="entry name" value="ENZYME, PUTATIVE (JCVI)-RELATED"/>
    <property type="match status" value="1"/>
</dbReference>
<dbReference type="PROSITE" id="PS00012">
    <property type="entry name" value="PHOSPHOPANTETHEINE"/>
    <property type="match status" value="1"/>
</dbReference>
<dbReference type="Pfam" id="PF07993">
    <property type="entry name" value="NAD_binding_4"/>
    <property type="match status" value="1"/>
</dbReference>
<keyword evidence="5" id="KW-1185">Reference proteome</keyword>
<dbReference type="GO" id="GO:0044550">
    <property type="term" value="P:secondary metabolite biosynthetic process"/>
    <property type="evidence" value="ECO:0007669"/>
    <property type="project" value="UniProtKB-ARBA"/>
</dbReference>
<dbReference type="InterPro" id="IPR000873">
    <property type="entry name" value="AMP-dep_synth/lig_dom"/>
</dbReference>
<dbReference type="Gene3D" id="3.40.50.720">
    <property type="entry name" value="NAD(P)-binding Rossmann-like Domain"/>
    <property type="match status" value="1"/>
</dbReference>
<dbReference type="InterPro" id="IPR006162">
    <property type="entry name" value="Ppantetheine_attach_site"/>
</dbReference>
<evidence type="ECO:0000313" key="4">
    <source>
        <dbReference type="EMBL" id="CEJ60955.1"/>
    </source>
</evidence>
<dbReference type="SUPFAM" id="SSF56801">
    <property type="entry name" value="Acetyl-CoA synthetase-like"/>
    <property type="match status" value="1"/>
</dbReference>
<dbReference type="Pfam" id="PF00550">
    <property type="entry name" value="PP-binding"/>
    <property type="match status" value="1"/>
</dbReference>
<dbReference type="Gene3D" id="3.40.50.12780">
    <property type="entry name" value="N-terminal domain of ligase-like"/>
    <property type="match status" value="1"/>
</dbReference>
<dbReference type="PROSITE" id="PS00455">
    <property type="entry name" value="AMP_BINDING"/>
    <property type="match status" value="1"/>
</dbReference>
<protein>
    <recommendedName>
        <fullName evidence="3">Carrier domain-containing protein</fullName>
    </recommendedName>
</protein>
<proteinExistence type="predicted"/>
<evidence type="ECO:0000313" key="5">
    <source>
        <dbReference type="Proteomes" id="UP000042958"/>
    </source>
</evidence>
<feature type="domain" description="Carrier" evidence="3">
    <location>
        <begin position="547"/>
        <end position="629"/>
    </location>
</feature>
<keyword evidence="2" id="KW-0597">Phosphoprotein</keyword>
<dbReference type="PANTHER" id="PTHR43439">
    <property type="entry name" value="PHENYLACETATE-COENZYME A LIGASE"/>
    <property type="match status" value="1"/>
</dbReference>
<gene>
    <name evidence="4" type="ORF">PMG11_09509</name>
</gene>
<dbReference type="InterPro" id="IPR036736">
    <property type="entry name" value="ACP-like_sf"/>
</dbReference>
<dbReference type="Pfam" id="PF23562">
    <property type="entry name" value="AMP-binding_C_3"/>
    <property type="match status" value="1"/>
</dbReference>
<keyword evidence="1" id="KW-0596">Phosphopantetheine</keyword>
<dbReference type="Proteomes" id="UP000042958">
    <property type="component" value="Unassembled WGS sequence"/>
</dbReference>
<dbReference type="OrthoDB" id="429813at2759"/>
<dbReference type="Gene3D" id="1.10.1200.10">
    <property type="entry name" value="ACP-like"/>
    <property type="match status" value="1"/>
</dbReference>
<dbReference type="STRING" id="104259.A0A0F7U002"/>
<evidence type="ECO:0000256" key="1">
    <source>
        <dbReference type="ARBA" id="ARBA00022450"/>
    </source>
</evidence>
<evidence type="ECO:0000256" key="2">
    <source>
        <dbReference type="ARBA" id="ARBA00022553"/>
    </source>
</evidence>
<dbReference type="InterPro" id="IPR013120">
    <property type="entry name" value="FAR_NAD-bd"/>
</dbReference>
<dbReference type="InterPro" id="IPR009081">
    <property type="entry name" value="PP-bd_ACP"/>
</dbReference>
<dbReference type="InterPro" id="IPR051414">
    <property type="entry name" value="Adenylate-forming_Reductase"/>
</dbReference>
<name>A0A0F7U002_PENBI</name>
<dbReference type="SUPFAM" id="SSF47336">
    <property type="entry name" value="ACP-like"/>
    <property type="match status" value="1"/>
</dbReference>
<organism evidence="4 5">
    <name type="scientific">Penicillium brasilianum</name>
    <dbReference type="NCBI Taxonomy" id="104259"/>
    <lineage>
        <taxon>Eukaryota</taxon>
        <taxon>Fungi</taxon>
        <taxon>Dikarya</taxon>
        <taxon>Ascomycota</taxon>
        <taxon>Pezizomycotina</taxon>
        <taxon>Eurotiomycetes</taxon>
        <taxon>Eurotiomycetidae</taxon>
        <taxon>Eurotiales</taxon>
        <taxon>Aspergillaceae</taxon>
        <taxon>Penicillium</taxon>
    </lineage>
</organism>
<dbReference type="EMBL" id="CDHK01000009">
    <property type="protein sequence ID" value="CEJ60955.1"/>
    <property type="molecule type" value="Genomic_DNA"/>
</dbReference>
<dbReference type="InterPro" id="IPR036291">
    <property type="entry name" value="NAD(P)-bd_dom_sf"/>
</dbReference>